<dbReference type="InterPro" id="IPR051791">
    <property type="entry name" value="Pra-immunoreactive"/>
</dbReference>
<evidence type="ECO:0000259" key="7">
    <source>
        <dbReference type="Pfam" id="PF06271"/>
    </source>
</evidence>
<dbReference type="AlphaFoldDB" id="A0A839HQI9"/>
<keyword evidence="3 6" id="KW-0812">Transmembrane</keyword>
<evidence type="ECO:0000256" key="1">
    <source>
        <dbReference type="ARBA" id="ARBA00004651"/>
    </source>
</evidence>
<protein>
    <submittedName>
        <fullName evidence="8">RDD family protein</fullName>
    </submittedName>
</protein>
<keyword evidence="2" id="KW-1003">Cell membrane</keyword>
<evidence type="ECO:0000256" key="2">
    <source>
        <dbReference type="ARBA" id="ARBA00022475"/>
    </source>
</evidence>
<keyword evidence="5 6" id="KW-0472">Membrane</keyword>
<feature type="transmembrane region" description="Helical" evidence="6">
    <location>
        <begin position="50"/>
        <end position="67"/>
    </location>
</feature>
<accession>A0A839HQI9</accession>
<proteinExistence type="predicted"/>
<dbReference type="Proteomes" id="UP000586093">
    <property type="component" value="Unassembled WGS sequence"/>
</dbReference>
<evidence type="ECO:0000256" key="6">
    <source>
        <dbReference type="SAM" id="Phobius"/>
    </source>
</evidence>
<keyword evidence="4 6" id="KW-1133">Transmembrane helix</keyword>
<feature type="transmembrane region" description="Helical" evidence="6">
    <location>
        <begin position="119"/>
        <end position="139"/>
    </location>
</feature>
<dbReference type="EMBL" id="JACIVI010000001">
    <property type="protein sequence ID" value="MBB1161690.1"/>
    <property type="molecule type" value="Genomic_DNA"/>
</dbReference>
<dbReference type="RefSeq" id="WP_182662661.1">
    <property type="nucleotide sequence ID" value="NZ_JACIVI010000001.1"/>
</dbReference>
<evidence type="ECO:0000313" key="9">
    <source>
        <dbReference type="Proteomes" id="UP000586093"/>
    </source>
</evidence>
<evidence type="ECO:0000256" key="5">
    <source>
        <dbReference type="ARBA" id="ARBA00023136"/>
    </source>
</evidence>
<evidence type="ECO:0000256" key="3">
    <source>
        <dbReference type="ARBA" id="ARBA00022692"/>
    </source>
</evidence>
<reference evidence="8 9" key="1">
    <citation type="submission" date="2020-08" db="EMBL/GenBank/DDBJ databases">
        <title>Aquariorum lacteus gen. nov., sp. nov., a new member of the family Comamonadaceae, isolated from freshwater aquarium.</title>
        <authorList>
            <person name="Chun S.-J."/>
        </authorList>
    </citation>
    <scope>NUCLEOTIDE SEQUENCE [LARGE SCALE GENOMIC DNA]</scope>
    <source>
        <strain evidence="8 9">SJAQ100</strain>
    </source>
</reference>
<sequence>MAALPPTPPLRRRLAALIYEAVLLFAVTMVSGFLYAVITGQRHALEGRSGLQAWEFLVLAVYFVGFWRKGGQTLAMQTWRIRLVSRDGSRPRLGQALLRFVLSWVWVLPPLALGRMMDWTAGGSASLSLAAWVLVYGGLSRWLPDRQFAHDLLSGTRLVDTREEGSRRAAGPQVKTG</sequence>
<organism evidence="8 9">
    <name type="scientific">Aquariibacter albus</name>
    <dbReference type="NCBI Taxonomy" id="2759899"/>
    <lineage>
        <taxon>Bacteria</taxon>
        <taxon>Pseudomonadati</taxon>
        <taxon>Pseudomonadota</taxon>
        <taxon>Betaproteobacteria</taxon>
        <taxon>Burkholderiales</taxon>
        <taxon>Sphaerotilaceae</taxon>
        <taxon>Aquariibacter</taxon>
    </lineage>
</organism>
<keyword evidence="9" id="KW-1185">Reference proteome</keyword>
<comment type="caution">
    <text evidence="8">The sequence shown here is derived from an EMBL/GenBank/DDBJ whole genome shotgun (WGS) entry which is preliminary data.</text>
</comment>
<dbReference type="Pfam" id="PF06271">
    <property type="entry name" value="RDD"/>
    <property type="match status" value="1"/>
</dbReference>
<feature type="transmembrane region" description="Helical" evidence="6">
    <location>
        <begin position="17"/>
        <end position="38"/>
    </location>
</feature>
<dbReference type="GO" id="GO:0005886">
    <property type="term" value="C:plasma membrane"/>
    <property type="evidence" value="ECO:0007669"/>
    <property type="project" value="UniProtKB-SubCell"/>
</dbReference>
<evidence type="ECO:0000256" key="4">
    <source>
        <dbReference type="ARBA" id="ARBA00022989"/>
    </source>
</evidence>
<evidence type="ECO:0000313" key="8">
    <source>
        <dbReference type="EMBL" id="MBB1161690.1"/>
    </source>
</evidence>
<dbReference type="InterPro" id="IPR010432">
    <property type="entry name" value="RDD"/>
</dbReference>
<gene>
    <name evidence="8" type="ORF">H4F90_06825</name>
</gene>
<comment type="subcellular location">
    <subcellularLocation>
        <location evidence="1">Cell membrane</location>
        <topology evidence="1">Multi-pass membrane protein</topology>
    </subcellularLocation>
</comment>
<dbReference type="PANTHER" id="PTHR36115:SF10">
    <property type="entry name" value="RDD DOMAIN-CONTAINING PROTEIN"/>
    <property type="match status" value="1"/>
</dbReference>
<feature type="domain" description="RDD" evidence="7">
    <location>
        <begin position="8"/>
        <end position="154"/>
    </location>
</feature>
<dbReference type="PANTHER" id="PTHR36115">
    <property type="entry name" value="PROLINE-RICH ANTIGEN HOMOLOG-RELATED"/>
    <property type="match status" value="1"/>
</dbReference>
<name>A0A839HQI9_9BURK</name>